<dbReference type="Pfam" id="PF11361">
    <property type="entry name" value="DUF3159"/>
    <property type="match status" value="1"/>
</dbReference>
<evidence type="ECO:0000313" key="3">
    <source>
        <dbReference type="Proteomes" id="UP000315759"/>
    </source>
</evidence>
<keyword evidence="1" id="KW-1133">Transmembrane helix</keyword>
<proteinExistence type="predicted"/>
<dbReference type="AlphaFoldDB" id="A0A544W485"/>
<evidence type="ECO:0000313" key="2">
    <source>
        <dbReference type="EMBL" id="TQR87045.1"/>
    </source>
</evidence>
<feature type="transmembrane region" description="Helical" evidence="1">
    <location>
        <begin position="39"/>
        <end position="59"/>
    </location>
</feature>
<dbReference type="InterPro" id="IPR016566">
    <property type="entry name" value="UCP010219"/>
</dbReference>
<gene>
    <name evidence="2" type="ORF">D8S82_08250</name>
</gene>
<feature type="transmembrane region" description="Helical" evidence="1">
    <location>
        <begin position="90"/>
        <end position="111"/>
    </location>
</feature>
<evidence type="ECO:0000256" key="1">
    <source>
        <dbReference type="SAM" id="Phobius"/>
    </source>
</evidence>
<keyword evidence="3" id="KW-1185">Reference proteome</keyword>
<organism evidence="2 3">
    <name type="scientific">Mycolicibacterium hodleri</name>
    <dbReference type="NCBI Taxonomy" id="49897"/>
    <lineage>
        <taxon>Bacteria</taxon>
        <taxon>Bacillati</taxon>
        <taxon>Actinomycetota</taxon>
        <taxon>Actinomycetes</taxon>
        <taxon>Mycobacteriales</taxon>
        <taxon>Mycobacteriaceae</taxon>
        <taxon>Mycolicibacterium</taxon>
    </lineage>
</organism>
<sequence>MDAPTPLSSLLVRAGGVRGLIYTSLPVTAFGAANVAVSLQWALGIALGIAALILLWQLVRRESVRPALFGFAAVAVGAGAAFVTGRAKDFYLPGIVTYVLLGTVFTVSVLIRRPLIGVGWAWITGRDDAWRRVRRVRRAFDLVTVMMAVASWARFGVQYYLYETDQAELLAAARVVMGWPIWIVTSTLIYLAIRTAIRALPRSAEAG</sequence>
<dbReference type="EMBL" id="VIFX01000008">
    <property type="protein sequence ID" value="TQR87045.1"/>
    <property type="molecule type" value="Genomic_DNA"/>
</dbReference>
<dbReference type="RefSeq" id="WP_142551617.1">
    <property type="nucleotide sequence ID" value="NZ_VIFX01000008.1"/>
</dbReference>
<reference evidence="2 3" key="1">
    <citation type="submission" date="2018-10" db="EMBL/GenBank/DDBJ databases">
        <title>Draft genome of Mycobacterium hodleri strain B.</title>
        <authorList>
            <person name="Amande T.J."/>
            <person name="Mcgenity T.J."/>
        </authorList>
    </citation>
    <scope>NUCLEOTIDE SEQUENCE [LARGE SCALE GENOMIC DNA]</scope>
    <source>
        <strain evidence="2 3">B</strain>
    </source>
</reference>
<feature type="transmembrane region" description="Helical" evidence="1">
    <location>
        <begin position="66"/>
        <end position="84"/>
    </location>
</feature>
<feature type="transmembrane region" description="Helical" evidence="1">
    <location>
        <begin position="139"/>
        <end position="157"/>
    </location>
</feature>
<name>A0A544W485_9MYCO</name>
<accession>A0A544W485</accession>
<feature type="transmembrane region" description="Helical" evidence="1">
    <location>
        <begin position="169"/>
        <end position="193"/>
    </location>
</feature>
<protein>
    <submittedName>
        <fullName evidence="2">DUF3159 domain-containing protein</fullName>
    </submittedName>
</protein>
<dbReference type="Proteomes" id="UP000315759">
    <property type="component" value="Unassembled WGS sequence"/>
</dbReference>
<keyword evidence="1" id="KW-0472">Membrane</keyword>
<comment type="caution">
    <text evidence="2">The sequence shown here is derived from an EMBL/GenBank/DDBJ whole genome shotgun (WGS) entry which is preliminary data.</text>
</comment>
<keyword evidence="1" id="KW-0812">Transmembrane</keyword>